<evidence type="ECO:0000313" key="13">
    <source>
        <dbReference type="Proteomes" id="UP000029867"/>
    </source>
</evidence>
<evidence type="ECO:0000256" key="4">
    <source>
        <dbReference type="ARBA" id="ARBA00022490"/>
    </source>
</evidence>
<evidence type="ECO:0000256" key="2">
    <source>
        <dbReference type="ARBA" id="ARBA00004141"/>
    </source>
</evidence>
<proteinExistence type="inferred from homology"/>
<reference evidence="13" key="1">
    <citation type="journal article" date="2014" name="Microb. Cell Fact.">
        <title>Exploiting Issatchenkia orientalis SD108 for succinic acid production.</title>
        <authorList>
            <person name="Xiao H."/>
            <person name="Shao Z."/>
            <person name="Jiang Y."/>
            <person name="Dole S."/>
            <person name="Zhao H."/>
        </authorList>
    </citation>
    <scope>NUCLEOTIDE SEQUENCE [LARGE SCALE GENOMIC DNA]</scope>
    <source>
        <strain evidence="13">SD108</strain>
    </source>
</reference>
<evidence type="ECO:0000256" key="7">
    <source>
        <dbReference type="ARBA" id="ARBA00022989"/>
    </source>
</evidence>
<evidence type="ECO:0000259" key="11">
    <source>
        <dbReference type="PROSITE" id="PS50053"/>
    </source>
</evidence>
<comment type="similarity">
    <text evidence="10">Belongs to the PRA1 family.</text>
</comment>
<dbReference type="Pfam" id="PF03208">
    <property type="entry name" value="PRA1"/>
    <property type="match status" value="1"/>
</dbReference>
<dbReference type="GO" id="GO:0005737">
    <property type="term" value="C:cytoplasm"/>
    <property type="evidence" value="ECO:0007669"/>
    <property type="project" value="UniProtKB-SubCell"/>
</dbReference>
<dbReference type="GO" id="GO:0005634">
    <property type="term" value="C:nucleus"/>
    <property type="evidence" value="ECO:0007669"/>
    <property type="project" value="UniProtKB-SubCell"/>
</dbReference>
<dbReference type="CDD" id="cd01803">
    <property type="entry name" value="Ubl_ubiquitin"/>
    <property type="match status" value="1"/>
</dbReference>
<dbReference type="PROSITE" id="PS00299">
    <property type="entry name" value="UBIQUITIN_1"/>
    <property type="match status" value="1"/>
</dbReference>
<dbReference type="InterPro" id="IPR029071">
    <property type="entry name" value="Ubiquitin-like_domsf"/>
</dbReference>
<dbReference type="Proteomes" id="UP000029867">
    <property type="component" value="Unassembled WGS sequence"/>
</dbReference>
<dbReference type="Gene3D" id="3.10.20.90">
    <property type="entry name" value="Phosphatidylinositol 3-kinase Catalytic Subunit, Chain A, domain 1"/>
    <property type="match status" value="1"/>
</dbReference>
<dbReference type="VEuPathDB" id="FungiDB:C5L36_0B09885"/>
<comment type="caution">
    <text evidence="12">The sequence shown here is derived from an EMBL/GenBank/DDBJ whole genome shotgun (WGS) entry which is preliminary data.</text>
</comment>
<keyword evidence="7 10" id="KW-1133">Transmembrane helix</keyword>
<evidence type="ECO:0000256" key="3">
    <source>
        <dbReference type="ARBA" id="ARBA00004496"/>
    </source>
</evidence>
<dbReference type="InterPro" id="IPR019956">
    <property type="entry name" value="Ubiquitin_dom"/>
</dbReference>
<dbReference type="PANTHER" id="PTHR10666">
    <property type="entry name" value="UBIQUITIN"/>
    <property type="match status" value="1"/>
</dbReference>
<gene>
    <name evidence="12" type="ORF">JL09_g2775</name>
</gene>
<dbReference type="InterPro" id="IPR000626">
    <property type="entry name" value="Ubiquitin-like_dom"/>
</dbReference>
<dbReference type="SMART" id="SM00213">
    <property type="entry name" value="UBQ"/>
    <property type="match status" value="1"/>
</dbReference>
<feature type="transmembrane region" description="Helical" evidence="10">
    <location>
        <begin position="205"/>
        <end position="230"/>
    </location>
</feature>
<accession>A0A099NZL9</accession>
<comment type="subcellular location">
    <subcellularLocation>
        <location evidence="3">Cytoplasm</location>
    </subcellularLocation>
    <subcellularLocation>
        <location evidence="2 10">Membrane</location>
        <topology evidence="2 10">Multi-pass membrane protein</topology>
    </subcellularLocation>
    <subcellularLocation>
        <location evidence="1">Nucleus</location>
    </subcellularLocation>
</comment>
<dbReference type="eggNOG" id="KOG3142">
    <property type="taxonomic scope" value="Eukaryota"/>
</dbReference>
<keyword evidence="9" id="KW-0539">Nucleus</keyword>
<evidence type="ECO:0000256" key="5">
    <source>
        <dbReference type="ARBA" id="ARBA00022499"/>
    </source>
</evidence>
<evidence type="ECO:0000256" key="6">
    <source>
        <dbReference type="ARBA" id="ARBA00022692"/>
    </source>
</evidence>
<dbReference type="InterPro" id="IPR004895">
    <property type="entry name" value="Prenylated_rab_accept_PRA1"/>
</dbReference>
<dbReference type="InterPro" id="IPR050158">
    <property type="entry name" value="Ubiquitin_ubiquitin-like"/>
</dbReference>
<keyword evidence="4" id="KW-0963">Cytoplasm</keyword>
<dbReference type="VEuPathDB" id="FungiDB:C5L36_0B09880"/>
<feature type="transmembrane region" description="Helical" evidence="10">
    <location>
        <begin position="153"/>
        <end position="185"/>
    </location>
</feature>
<dbReference type="PRINTS" id="PR00348">
    <property type="entry name" value="UBIQUITIN"/>
</dbReference>
<evidence type="ECO:0000256" key="1">
    <source>
        <dbReference type="ARBA" id="ARBA00004123"/>
    </source>
</evidence>
<dbReference type="eggNOG" id="KOG0003">
    <property type="taxonomic scope" value="Eukaryota"/>
</dbReference>
<evidence type="ECO:0000256" key="10">
    <source>
        <dbReference type="RuleBase" id="RU363107"/>
    </source>
</evidence>
<dbReference type="Pfam" id="PF00240">
    <property type="entry name" value="ubiquitin"/>
    <property type="match status" value="1"/>
</dbReference>
<keyword evidence="8 10" id="KW-0472">Membrane</keyword>
<keyword evidence="6 10" id="KW-0812">Transmembrane</keyword>
<evidence type="ECO:0000256" key="8">
    <source>
        <dbReference type="ARBA" id="ARBA00023136"/>
    </source>
</evidence>
<protein>
    <recommendedName>
        <fullName evidence="10">PRA1 family protein</fullName>
    </recommendedName>
</protein>
<name>A0A099NZL9_PICKU</name>
<dbReference type="GO" id="GO:0016020">
    <property type="term" value="C:membrane"/>
    <property type="evidence" value="ECO:0007669"/>
    <property type="project" value="UniProtKB-SubCell"/>
</dbReference>
<dbReference type="PROSITE" id="PS50053">
    <property type="entry name" value="UBIQUITIN_2"/>
    <property type="match status" value="1"/>
</dbReference>
<sequence>MQIFVKTLTGKTITLEVESSDTIDNVKQKIQDKEGIPPDQQRLIFAGKQLEDGRTLSDYNIQKESTLHLVLRLRGGIIEPSLKALASKYNCENITDNLSIENIKENFGVIQSKISSLRPPQEFFDVRHFSKPSNFTELQQRVTYNLNYYQSNYVAIVLSLSLYALITNLLLLFVIALVGGGVLAISKLGGEDLVTPMGRFSSSQLYTGLLIVALPLAFIASPISTMMWLIGSSCVSILSHASFMEKPIETVFEETV</sequence>
<evidence type="ECO:0000256" key="9">
    <source>
        <dbReference type="ARBA" id="ARBA00023242"/>
    </source>
</evidence>
<dbReference type="SUPFAM" id="SSF54236">
    <property type="entry name" value="Ubiquitin-like"/>
    <property type="match status" value="1"/>
</dbReference>
<organism evidence="12 13">
    <name type="scientific">Pichia kudriavzevii</name>
    <name type="common">Yeast</name>
    <name type="synonym">Issatchenkia orientalis</name>
    <dbReference type="NCBI Taxonomy" id="4909"/>
    <lineage>
        <taxon>Eukaryota</taxon>
        <taxon>Fungi</taxon>
        <taxon>Dikarya</taxon>
        <taxon>Ascomycota</taxon>
        <taxon>Saccharomycotina</taxon>
        <taxon>Pichiomycetes</taxon>
        <taxon>Pichiales</taxon>
        <taxon>Pichiaceae</taxon>
        <taxon>Pichia</taxon>
    </lineage>
</organism>
<evidence type="ECO:0000313" key="12">
    <source>
        <dbReference type="EMBL" id="KGK38100.1"/>
    </source>
</evidence>
<feature type="domain" description="Ubiquitin-like" evidence="11">
    <location>
        <begin position="1"/>
        <end position="76"/>
    </location>
</feature>
<dbReference type="InterPro" id="IPR019954">
    <property type="entry name" value="Ubiquitin_CS"/>
</dbReference>
<dbReference type="EMBL" id="JQFK01000024">
    <property type="protein sequence ID" value="KGK38100.1"/>
    <property type="molecule type" value="Genomic_DNA"/>
</dbReference>
<dbReference type="AlphaFoldDB" id="A0A099NZL9"/>
<keyword evidence="5" id="KW-1017">Isopeptide bond</keyword>
<dbReference type="HOGENOM" id="CLU_1086109_0_0_1"/>
<dbReference type="FunFam" id="3.10.20.90:FF:000014">
    <property type="entry name" value="Ubiquitin-60S ribosomal L40 fusion"/>
    <property type="match status" value="1"/>
</dbReference>